<sequence length="100" mass="11356">MPWFVKHETFTADTAALTLEQRRPHLEAHRGWVQQECAAGRRIRSGFLVDERRRPGGGGLLIFEAESYEEALAWVSHDPMIQAGLVDWNLQEWIPVSGDG</sequence>
<accession>Q7U4D8</accession>
<dbReference type="PANTHER" id="PTHR37828:SF1">
    <property type="entry name" value="YCII-RELATED DOMAIN-CONTAINING PROTEIN"/>
    <property type="match status" value="1"/>
</dbReference>
<evidence type="ECO:0000313" key="4">
    <source>
        <dbReference type="Proteomes" id="UP000001422"/>
    </source>
</evidence>
<dbReference type="EMBL" id="BX569694">
    <property type="protein sequence ID" value="CAE08646.1"/>
    <property type="molecule type" value="Genomic_DNA"/>
</dbReference>
<name>Q7U4D8_PARMW</name>
<evidence type="ECO:0000256" key="1">
    <source>
        <dbReference type="ARBA" id="ARBA00007689"/>
    </source>
</evidence>
<dbReference type="HOGENOM" id="CLU_110355_7_1_3"/>
<dbReference type="AlphaFoldDB" id="Q7U4D8"/>
<dbReference type="eggNOG" id="COG2350">
    <property type="taxonomic scope" value="Bacteria"/>
</dbReference>
<dbReference type="InterPro" id="IPR005545">
    <property type="entry name" value="YCII"/>
</dbReference>
<comment type="similarity">
    <text evidence="1">Belongs to the YciI family.</text>
</comment>
<keyword evidence="4" id="KW-1185">Reference proteome</keyword>
<dbReference type="RefSeq" id="WP_011128987.1">
    <property type="nucleotide sequence ID" value="NC_005070.1"/>
</dbReference>
<gene>
    <name evidence="3" type="ordered locus">SYNW2131</name>
</gene>
<dbReference type="KEGG" id="syw:SYNW2131"/>
<reference evidence="3 4" key="1">
    <citation type="journal article" date="2003" name="Nature">
        <title>The genome of a motile marine Synechococcus.</title>
        <authorList>
            <person name="Palenik B."/>
            <person name="Brahamsha B."/>
            <person name="Larimer F."/>
            <person name="Land M."/>
            <person name="Hauser L."/>
            <person name="Chain P."/>
            <person name="Lamerdin J."/>
            <person name="Regala W."/>
            <person name="Allen E.A."/>
            <person name="McCarren J."/>
            <person name="Paulsen I."/>
            <person name="Dufresne A."/>
            <person name="Partensky F."/>
            <person name="Webb E."/>
            <person name="Waterbury J."/>
        </authorList>
    </citation>
    <scope>NUCLEOTIDE SEQUENCE [LARGE SCALE GENOMIC DNA]</scope>
    <source>
        <strain evidence="3 4">WH8102</strain>
    </source>
</reference>
<dbReference type="STRING" id="84588.SYNW2131"/>
<dbReference type="Gene3D" id="3.30.70.1060">
    <property type="entry name" value="Dimeric alpha+beta barrel"/>
    <property type="match status" value="1"/>
</dbReference>
<dbReference type="Proteomes" id="UP000001422">
    <property type="component" value="Chromosome"/>
</dbReference>
<dbReference type="InterPro" id="IPR011008">
    <property type="entry name" value="Dimeric_a/b-barrel"/>
</dbReference>
<feature type="domain" description="YCII-related" evidence="2">
    <location>
        <begin position="17"/>
        <end position="86"/>
    </location>
</feature>
<dbReference type="PANTHER" id="PTHR37828">
    <property type="entry name" value="GSR2449 PROTEIN"/>
    <property type="match status" value="1"/>
</dbReference>
<evidence type="ECO:0000259" key="2">
    <source>
        <dbReference type="Pfam" id="PF03795"/>
    </source>
</evidence>
<proteinExistence type="inferred from homology"/>
<dbReference type="Pfam" id="PF03795">
    <property type="entry name" value="YCII"/>
    <property type="match status" value="1"/>
</dbReference>
<evidence type="ECO:0000313" key="3">
    <source>
        <dbReference type="EMBL" id="CAE08646.1"/>
    </source>
</evidence>
<dbReference type="SUPFAM" id="SSF54909">
    <property type="entry name" value="Dimeric alpha+beta barrel"/>
    <property type="match status" value="1"/>
</dbReference>
<protein>
    <recommendedName>
        <fullName evidence="2">YCII-related domain-containing protein</fullName>
    </recommendedName>
</protein>
<organism evidence="3 4">
    <name type="scientific">Parasynechococcus marenigrum (strain WH8102)</name>
    <dbReference type="NCBI Taxonomy" id="84588"/>
    <lineage>
        <taxon>Bacteria</taxon>
        <taxon>Bacillati</taxon>
        <taxon>Cyanobacteriota</taxon>
        <taxon>Cyanophyceae</taxon>
        <taxon>Synechococcales</taxon>
        <taxon>Prochlorococcaceae</taxon>
        <taxon>Parasynechococcus</taxon>
        <taxon>Parasynechococcus marenigrum</taxon>
    </lineage>
</organism>